<dbReference type="EMBL" id="JABSTQ010009288">
    <property type="protein sequence ID" value="KAG0430796.1"/>
    <property type="molecule type" value="Genomic_DNA"/>
</dbReference>
<protein>
    <submittedName>
        <fullName evidence="1">Uncharacterized protein</fullName>
    </submittedName>
</protein>
<organism evidence="1 2">
    <name type="scientific">Ixodes persulcatus</name>
    <name type="common">Taiga tick</name>
    <dbReference type="NCBI Taxonomy" id="34615"/>
    <lineage>
        <taxon>Eukaryota</taxon>
        <taxon>Metazoa</taxon>
        <taxon>Ecdysozoa</taxon>
        <taxon>Arthropoda</taxon>
        <taxon>Chelicerata</taxon>
        <taxon>Arachnida</taxon>
        <taxon>Acari</taxon>
        <taxon>Parasitiformes</taxon>
        <taxon>Ixodida</taxon>
        <taxon>Ixodoidea</taxon>
        <taxon>Ixodidae</taxon>
        <taxon>Ixodinae</taxon>
        <taxon>Ixodes</taxon>
    </lineage>
</organism>
<evidence type="ECO:0000313" key="2">
    <source>
        <dbReference type="Proteomes" id="UP000805193"/>
    </source>
</evidence>
<accession>A0AC60QC99</accession>
<keyword evidence="2" id="KW-1185">Reference proteome</keyword>
<evidence type="ECO:0000313" key="1">
    <source>
        <dbReference type="EMBL" id="KAG0430796.1"/>
    </source>
</evidence>
<sequence>MANGDRNEIMQALLEQNRRLLDLIERKPETFHVMPDLNKAIHDFDGEGSSHEAGAWLKSIDSMAVLHGWPDSFRLENARLHMKGPARFWLQARMKPSKEPLRVKETMVLPKRTVCWVTVETASGCAA</sequence>
<name>A0AC60QC99_IXOPE</name>
<gene>
    <name evidence="1" type="ORF">HPB47_022361</name>
</gene>
<reference evidence="1 2" key="1">
    <citation type="journal article" date="2020" name="Cell">
        <title>Large-Scale Comparative Analyses of Tick Genomes Elucidate Their Genetic Diversity and Vector Capacities.</title>
        <authorList>
            <consortium name="Tick Genome and Microbiome Consortium (TIGMIC)"/>
            <person name="Jia N."/>
            <person name="Wang J."/>
            <person name="Shi W."/>
            <person name="Du L."/>
            <person name="Sun Y."/>
            <person name="Zhan W."/>
            <person name="Jiang J.F."/>
            <person name="Wang Q."/>
            <person name="Zhang B."/>
            <person name="Ji P."/>
            <person name="Bell-Sakyi L."/>
            <person name="Cui X.M."/>
            <person name="Yuan T.T."/>
            <person name="Jiang B.G."/>
            <person name="Yang W.F."/>
            <person name="Lam T.T."/>
            <person name="Chang Q.C."/>
            <person name="Ding S.J."/>
            <person name="Wang X.J."/>
            <person name="Zhu J.G."/>
            <person name="Ruan X.D."/>
            <person name="Zhao L."/>
            <person name="Wei J.T."/>
            <person name="Ye R.Z."/>
            <person name="Que T.C."/>
            <person name="Du C.H."/>
            <person name="Zhou Y.H."/>
            <person name="Cheng J.X."/>
            <person name="Dai P.F."/>
            <person name="Guo W.B."/>
            <person name="Han X.H."/>
            <person name="Huang E.J."/>
            <person name="Li L.F."/>
            <person name="Wei W."/>
            <person name="Gao Y.C."/>
            <person name="Liu J.Z."/>
            <person name="Shao H.Z."/>
            <person name="Wang X."/>
            <person name="Wang C.C."/>
            <person name="Yang T.C."/>
            <person name="Huo Q.B."/>
            <person name="Li W."/>
            <person name="Chen H.Y."/>
            <person name="Chen S.E."/>
            <person name="Zhou L.G."/>
            <person name="Ni X.B."/>
            <person name="Tian J.H."/>
            <person name="Sheng Y."/>
            <person name="Liu T."/>
            <person name="Pan Y.S."/>
            <person name="Xia L.Y."/>
            <person name="Li J."/>
            <person name="Zhao F."/>
            <person name="Cao W.C."/>
        </authorList>
    </citation>
    <scope>NUCLEOTIDE SEQUENCE [LARGE SCALE GENOMIC DNA]</scope>
    <source>
        <strain evidence="1">Iper-2018</strain>
    </source>
</reference>
<proteinExistence type="predicted"/>
<dbReference type="Proteomes" id="UP000805193">
    <property type="component" value="Unassembled WGS sequence"/>
</dbReference>
<comment type="caution">
    <text evidence="1">The sequence shown here is derived from an EMBL/GenBank/DDBJ whole genome shotgun (WGS) entry which is preliminary data.</text>
</comment>